<dbReference type="OrthoDB" id="5295974at2"/>
<comment type="caution">
    <text evidence="1">The sequence shown here is derived from an EMBL/GenBank/DDBJ whole genome shotgun (WGS) entry which is preliminary data.</text>
</comment>
<name>A0A4S4AMI2_9RHOO</name>
<evidence type="ECO:0008006" key="3">
    <source>
        <dbReference type="Google" id="ProtNLM"/>
    </source>
</evidence>
<gene>
    <name evidence="1" type="ORF">E6O51_11295</name>
</gene>
<dbReference type="RefSeq" id="WP_136385097.1">
    <property type="nucleotide sequence ID" value="NZ_SSOD01000008.1"/>
</dbReference>
<dbReference type="EMBL" id="SSOD01000008">
    <property type="protein sequence ID" value="THF60822.1"/>
    <property type="molecule type" value="Genomic_DNA"/>
</dbReference>
<protein>
    <recommendedName>
        <fullName evidence="3">Regulatory protein, RpfE type</fullName>
    </recommendedName>
</protein>
<keyword evidence="2" id="KW-1185">Reference proteome</keyword>
<dbReference type="AlphaFoldDB" id="A0A4S4AMI2"/>
<evidence type="ECO:0000313" key="1">
    <source>
        <dbReference type="EMBL" id="THF60822.1"/>
    </source>
</evidence>
<evidence type="ECO:0000313" key="2">
    <source>
        <dbReference type="Proteomes" id="UP000307956"/>
    </source>
</evidence>
<accession>A0A4S4AMI2</accession>
<reference evidence="1 2" key="1">
    <citation type="submission" date="2019-04" db="EMBL/GenBank/DDBJ databases">
        <title>Azoarcus rhizosphaerae sp. nov. isolated from rhizosphere of Ficus religiosa.</title>
        <authorList>
            <person name="Lin S.-Y."/>
            <person name="Hameed A."/>
            <person name="Hsu Y.-H."/>
            <person name="Young C.-C."/>
        </authorList>
    </citation>
    <scope>NUCLEOTIDE SEQUENCE [LARGE SCALE GENOMIC DNA]</scope>
    <source>
        <strain evidence="1 2">CC-YHH848</strain>
    </source>
</reference>
<organism evidence="1 2">
    <name type="scientific">Pseudothauera rhizosphaerae</name>
    <dbReference type="NCBI Taxonomy" id="2565932"/>
    <lineage>
        <taxon>Bacteria</taxon>
        <taxon>Pseudomonadati</taxon>
        <taxon>Pseudomonadota</taxon>
        <taxon>Betaproteobacteria</taxon>
        <taxon>Rhodocyclales</taxon>
        <taxon>Zoogloeaceae</taxon>
        <taxon>Pseudothauera</taxon>
    </lineage>
</organism>
<dbReference type="InterPro" id="IPR016631">
    <property type="entry name" value="Regulatory_RpfE"/>
</dbReference>
<dbReference type="Proteomes" id="UP000307956">
    <property type="component" value="Unassembled WGS sequence"/>
</dbReference>
<dbReference type="PIRSF" id="PIRSF015283">
    <property type="entry name" value="Regulatory_RpfE"/>
    <property type="match status" value="1"/>
</dbReference>
<proteinExistence type="predicted"/>
<sequence length="339" mass="36520">MHLHLVLPGLLWPGTQTADPAGGLDLPALERLLGHGRLRTSAPTGADDWLHAAFALDPQQVSAAALRRLGEEDAGTPSGGADWLCADPVGLSFAREHLILADASTLDIAAGEAAALIDALNDTFADVGRFEAATPERWYLRPAEPPAARFVPLLQAVGRPVARSLPEGADASRWQRVTSEIQIMLHNHPVNRAREEAGRPLINSLWLWGGGHVPASARSPLPAVQAASPEVRGLARAAGIDPRTPNPIDALTTPTLVVLEHLARPALHLDLDAWRNGLAALEREWYVPVLDALKTGRLKTLILSAPGTRATLELTLSARNLWKFWQRPRSLDALHKTLP</sequence>